<evidence type="ECO:0000313" key="3">
    <source>
        <dbReference type="Proteomes" id="UP000014984"/>
    </source>
</evidence>
<evidence type="ECO:0000259" key="1">
    <source>
        <dbReference type="PROSITE" id="PS51831"/>
    </source>
</evidence>
<dbReference type="InterPro" id="IPR045509">
    <property type="entry name" value="HD_assoc_2"/>
</dbReference>
<dbReference type="GO" id="GO:0008832">
    <property type="term" value="F:dGTPase activity"/>
    <property type="evidence" value="ECO:0007669"/>
    <property type="project" value="TreeGrafter"/>
</dbReference>
<protein>
    <submittedName>
        <fullName evidence="2">HD superfamily phosphohydrolase</fullName>
    </submittedName>
</protein>
<dbReference type="InterPro" id="IPR050135">
    <property type="entry name" value="dGTPase-like"/>
</dbReference>
<dbReference type="InterPro" id="IPR006674">
    <property type="entry name" value="HD_domain"/>
</dbReference>
<gene>
    <name evidence="2" type="ORF">STAIW_v1c10710</name>
</gene>
<dbReference type="Proteomes" id="UP000014984">
    <property type="component" value="Chromosome"/>
</dbReference>
<dbReference type="KEGG" id="stai:STAIW_v1c10710"/>
<dbReference type="SMART" id="SM00471">
    <property type="entry name" value="HDc"/>
    <property type="match status" value="1"/>
</dbReference>
<dbReference type="RefSeq" id="WP_020834793.1">
    <property type="nucleotide sequence ID" value="NC_021846.1"/>
</dbReference>
<dbReference type="STRING" id="1276220.STAIW_v1c10710"/>
<dbReference type="Pfam" id="PF19276">
    <property type="entry name" value="HD_assoc_2"/>
    <property type="match status" value="1"/>
</dbReference>
<dbReference type="CDD" id="cd00077">
    <property type="entry name" value="HDc"/>
    <property type="match status" value="1"/>
</dbReference>
<dbReference type="PROSITE" id="PS51831">
    <property type="entry name" value="HD"/>
    <property type="match status" value="1"/>
</dbReference>
<evidence type="ECO:0000313" key="2">
    <source>
        <dbReference type="EMBL" id="AGR41654.1"/>
    </source>
</evidence>
<dbReference type="Pfam" id="PF01966">
    <property type="entry name" value="HD"/>
    <property type="match status" value="1"/>
</dbReference>
<dbReference type="eggNOG" id="COG1078">
    <property type="taxonomic scope" value="Bacteria"/>
</dbReference>
<dbReference type="EMBL" id="CP005074">
    <property type="protein sequence ID" value="AGR41654.1"/>
    <property type="molecule type" value="Genomic_DNA"/>
</dbReference>
<sequence>MEKIIRDNVHGEIVIEDKIFLDLINSPEFQRLRRIIQLGGGQFVFPGANHTRFSHCIGVYHIISKFLNNVSFSSQLSEHEKRIVKIAGLLHDLGHGPFSHTFESISNQKHENYTLDIILGDTNINKILKKYTIDPNEIVLIIDGKHTNQILNLLVSSQLDADRLDYLLRDGVNIGVSYSKIDLNWIIRNARIFNNKIVFLEKTVNAIEHYLLGRFHMFVQVYEHKVSVAFDQTFKMWFLRLKDLYKDGYKFKNEYYLIFLKDLMDEKILSLENYLRLDDYTMFEIIKNTKEEDDFILSDLSNRLITRKFLSAKIDIGEEEFNFKKNNFKYDFRYYFNIIKTKNIFIYREEKSAKDENIYILRSDNELIKLSEISKILNINMENINKNIYIFPKYNVE</sequence>
<dbReference type="OrthoDB" id="9803619at2"/>
<dbReference type="SUPFAM" id="SSF109604">
    <property type="entry name" value="HD-domain/PDEase-like"/>
    <property type="match status" value="1"/>
</dbReference>
<proteinExistence type="predicted"/>
<keyword evidence="3" id="KW-1185">Reference proteome</keyword>
<name>S5LV32_9MOLU</name>
<dbReference type="AlphaFoldDB" id="S5LV32"/>
<reference evidence="2 3" key="1">
    <citation type="journal article" date="2013" name="Genome Biol. Evol.">
        <title>Comparison of metabolic capacities and inference of gene content evolution in mosquito-associated Spiroplasma diminutum and S. taiwanense.</title>
        <authorList>
            <person name="Lo W.S."/>
            <person name="Ku C."/>
            <person name="Chen L.L."/>
            <person name="Chang T.H."/>
            <person name="Kuo C.H."/>
        </authorList>
    </citation>
    <scope>NUCLEOTIDE SEQUENCE [LARGE SCALE GENOMIC DNA]</scope>
    <source>
        <strain evidence="2">CT-1</strain>
    </source>
</reference>
<feature type="domain" description="HD" evidence="1">
    <location>
        <begin position="52"/>
        <end position="167"/>
    </location>
</feature>
<dbReference type="Gene3D" id="1.10.3210.10">
    <property type="entry name" value="Hypothetical protein af1432"/>
    <property type="match status" value="1"/>
</dbReference>
<dbReference type="GO" id="GO:0006203">
    <property type="term" value="P:dGTP catabolic process"/>
    <property type="evidence" value="ECO:0007669"/>
    <property type="project" value="TreeGrafter"/>
</dbReference>
<dbReference type="PATRIC" id="fig|1276220.3.peg.1088"/>
<accession>S5LV32</accession>
<dbReference type="HOGENOM" id="CLU_026821_0_0_14"/>
<dbReference type="PANTHER" id="PTHR11373">
    <property type="entry name" value="DEOXYNUCLEOSIDE TRIPHOSPHATE TRIPHOSPHOHYDROLASE"/>
    <property type="match status" value="1"/>
</dbReference>
<dbReference type="InterPro" id="IPR003607">
    <property type="entry name" value="HD/PDEase_dom"/>
</dbReference>
<keyword evidence="2" id="KW-0378">Hydrolase</keyword>
<dbReference type="PANTHER" id="PTHR11373:SF4">
    <property type="entry name" value="DEOXYNUCLEOSIDE TRIPHOSPHATE TRIPHOSPHOHYDROLASE SAMHD1"/>
    <property type="match status" value="1"/>
</dbReference>
<organism evidence="2 3">
    <name type="scientific">Spiroplasma taiwanense CT-1</name>
    <dbReference type="NCBI Taxonomy" id="1276220"/>
    <lineage>
        <taxon>Bacteria</taxon>
        <taxon>Bacillati</taxon>
        <taxon>Mycoplasmatota</taxon>
        <taxon>Mollicutes</taxon>
        <taxon>Entomoplasmatales</taxon>
        <taxon>Spiroplasmataceae</taxon>
        <taxon>Spiroplasma</taxon>
    </lineage>
</organism>